<dbReference type="RefSeq" id="WP_215885379.1">
    <property type="nucleotide sequence ID" value="NZ_JAAXYO010000037.1"/>
</dbReference>
<dbReference type="GO" id="GO:0016998">
    <property type="term" value="P:cell wall macromolecule catabolic process"/>
    <property type="evidence" value="ECO:0007669"/>
    <property type="project" value="InterPro"/>
</dbReference>
<evidence type="ECO:0000256" key="3">
    <source>
        <dbReference type="RuleBase" id="RU003788"/>
    </source>
</evidence>
<keyword evidence="3" id="KW-0326">Glycosidase</keyword>
<evidence type="ECO:0000313" key="5">
    <source>
        <dbReference type="Proteomes" id="UP001197378"/>
    </source>
</evidence>
<accession>A0AAE2YN73</accession>
<dbReference type="InterPro" id="IPR023346">
    <property type="entry name" value="Lysozyme-like_dom_sf"/>
</dbReference>
<dbReference type="GO" id="GO:0031640">
    <property type="term" value="P:killing of cells of another organism"/>
    <property type="evidence" value="ECO:0007669"/>
    <property type="project" value="UniProtKB-KW"/>
</dbReference>
<evidence type="ECO:0000313" key="4">
    <source>
        <dbReference type="EMBL" id="MBU2787247.1"/>
    </source>
</evidence>
<protein>
    <recommendedName>
        <fullName evidence="3">Lysozyme</fullName>
        <ecNumber evidence="3">3.2.1.17</ecNumber>
    </recommendedName>
</protein>
<dbReference type="SUPFAM" id="SSF53955">
    <property type="entry name" value="Lysozyme-like"/>
    <property type="match status" value="1"/>
</dbReference>
<dbReference type="GO" id="GO:0042742">
    <property type="term" value="P:defense response to bacterium"/>
    <property type="evidence" value="ECO:0007669"/>
    <property type="project" value="UniProtKB-KW"/>
</dbReference>
<dbReference type="PANTHER" id="PTHR37406">
    <property type="entry name" value="T4-TYPE LYSOZYME 1-RELATED"/>
    <property type="match status" value="1"/>
</dbReference>
<keyword evidence="5" id="KW-1185">Reference proteome</keyword>
<name>A0AAE2YN73_9PROT</name>
<dbReference type="GO" id="GO:0009253">
    <property type="term" value="P:peptidoglycan catabolic process"/>
    <property type="evidence" value="ECO:0007669"/>
    <property type="project" value="InterPro"/>
</dbReference>
<dbReference type="PANTHER" id="PTHR37406:SF1">
    <property type="entry name" value="T4-TYPE LYSOZYME 1-RELATED"/>
    <property type="match status" value="1"/>
</dbReference>
<dbReference type="Proteomes" id="UP001197378">
    <property type="component" value="Unassembled WGS sequence"/>
</dbReference>
<dbReference type="GO" id="GO:0003796">
    <property type="term" value="F:lysozyme activity"/>
    <property type="evidence" value="ECO:0007669"/>
    <property type="project" value="UniProtKB-EC"/>
</dbReference>
<gene>
    <name evidence="4" type="ORF">HFQ13_03305</name>
</gene>
<dbReference type="Gene3D" id="1.10.530.40">
    <property type="match status" value="1"/>
</dbReference>
<dbReference type="InterPro" id="IPR052619">
    <property type="entry name" value="Phage_lysozyme-like"/>
</dbReference>
<comment type="catalytic activity">
    <reaction evidence="3">
        <text>Hydrolysis of (1-&gt;4)-beta-linkages between N-acetylmuramic acid and N-acetyl-D-glucosamine residues in a peptidoglycan and between N-acetyl-D-glucosamine residues in chitodextrins.</text>
        <dbReference type="EC" id="3.2.1.17"/>
    </reaction>
</comment>
<reference evidence="4" key="1">
    <citation type="journal article" date="2021" name="ISME J.">
        <title>Genomic evolution of the class Acidithiobacillia: deep-branching Proteobacteria living in extreme acidic conditions.</title>
        <authorList>
            <person name="Moya-Beltran A."/>
            <person name="Beard S."/>
            <person name="Rojas-Villalobos C."/>
            <person name="Issotta F."/>
            <person name="Gallardo Y."/>
            <person name="Ulloa R."/>
            <person name="Giaveno A."/>
            <person name="Degli Esposti M."/>
            <person name="Johnson D.B."/>
            <person name="Quatrini R."/>
        </authorList>
    </citation>
    <scope>NUCLEOTIDE SEQUENCE</scope>
    <source>
        <strain evidence="4">VAN18-1</strain>
    </source>
</reference>
<comment type="similarity">
    <text evidence="3">Belongs to the glycosyl hydrolase 24 family.</text>
</comment>
<dbReference type="InterPro" id="IPR023347">
    <property type="entry name" value="Lysozyme_dom_sf"/>
</dbReference>
<keyword evidence="3 4" id="KW-0378">Hydrolase</keyword>
<evidence type="ECO:0000256" key="1">
    <source>
        <dbReference type="ARBA" id="ARBA00022529"/>
    </source>
</evidence>
<dbReference type="Pfam" id="PF00959">
    <property type="entry name" value="Phage_lysozyme"/>
    <property type="match status" value="1"/>
</dbReference>
<dbReference type="EC" id="3.2.1.17" evidence="3"/>
<organism evidence="4 5">
    <name type="scientific">Igneacidithiobacillus copahuensis</name>
    <dbReference type="NCBI Taxonomy" id="2724909"/>
    <lineage>
        <taxon>Bacteria</taxon>
        <taxon>Pseudomonadati</taxon>
        <taxon>Pseudomonadota</taxon>
        <taxon>Acidithiobacillia</taxon>
        <taxon>Acidithiobacillales</taxon>
        <taxon>Acidithiobacillaceae</taxon>
        <taxon>Igneacidithiobacillus</taxon>
    </lineage>
</organism>
<dbReference type="AlphaFoldDB" id="A0AAE2YN73"/>
<dbReference type="InterPro" id="IPR002196">
    <property type="entry name" value="Glyco_hydro_24"/>
</dbReference>
<dbReference type="EMBL" id="JAAXYO010000037">
    <property type="protein sequence ID" value="MBU2787247.1"/>
    <property type="molecule type" value="Genomic_DNA"/>
</dbReference>
<evidence type="ECO:0000256" key="2">
    <source>
        <dbReference type="ARBA" id="ARBA00022638"/>
    </source>
</evidence>
<sequence>MLEDQLERQESYRRFVYDDATGQEIVPGYTVQGNPTIGYGRDLMTEGILKEEAMVLLRHDIDRAWREVTSHLPWAESQLSVIRFAVLVNMAFNMGLQGLLGFTQMLSALQAGNYEQAAKAMLDSLWYQQTGSRAQALAEQMRTNRWQDTDTPSSTQA</sequence>
<keyword evidence="1 3" id="KW-0929">Antimicrobial</keyword>
<proteinExistence type="inferred from homology"/>
<comment type="caution">
    <text evidence="4">The sequence shown here is derived from an EMBL/GenBank/DDBJ whole genome shotgun (WGS) entry which is preliminary data.</text>
</comment>
<keyword evidence="2 3" id="KW-0081">Bacteriolytic enzyme</keyword>